<sequence length="172" mass="19881">MSDFSLTLYEYNVWANQQIFNRLKELPKEVYRQEIQSVFPSISHVLSHVYLSDLGWIEVFSGKSMTDALMLAEQLKEQTEAKEMEEMEALFLTLSERYTLFLQQKEQLNKPLQIKNPSGGIMKTTVSELVPHVVNHGTYHRGNITAMLRQTGYASAPTDYGLYLYMKKTEMA</sequence>
<evidence type="ECO:0000256" key="1">
    <source>
        <dbReference type="ARBA" id="ARBA00008635"/>
    </source>
</evidence>
<evidence type="ECO:0000313" key="4">
    <source>
        <dbReference type="EMBL" id="MCY8119184.1"/>
    </source>
</evidence>
<dbReference type="PANTHER" id="PTHR37302">
    <property type="entry name" value="SLR1116 PROTEIN"/>
    <property type="match status" value="1"/>
</dbReference>
<comment type="caution">
    <text evidence="4">The sequence shown here is derived from an EMBL/GenBank/DDBJ whole genome shotgun (WGS) entry which is preliminary data.</text>
</comment>
<accession>A0A9Q4DKE0</accession>
<dbReference type="EMBL" id="JALANJ010000001">
    <property type="protein sequence ID" value="MCY8119184.1"/>
    <property type="molecule type" value="Genomic_DNA"/>
</dbReference>
<reference evidence="4" key="1">
    <citation type="submission" date="2022-02" db="EMBL/GenBank/DDBJ databases">
        <title>Crop Bioprotection Bacillus Genome Sequencing.</title>
        <authorList>
            <person name="Dunlap C."/>
        </authorList>
    </citation>
    <scope>NUCLEOTIDE SEQUENCE</scope>
    <source>
        <strain evidence="4">M18B4</strain>
    </source>
</reference>
<name>A0A9Q4DKE0_BACSC</name>
<dbReference type="InterPro" id="IPR034660">
    <property type="entry name" value="DinB/YfiT-like"/>
</dbReference>
<feature type="binding site" evidence="3">
    <location>
        <position position="140"/>
    </location>
    <ligand>
        <name>a divalent metal cation</name>
        <dbReference type="ChEBI" id="CHEBI:60240"/>
    </ligand>
</feature>
<dbReference type="RefSeq" id="WP_003225373.1">
    <property type="nucleotide sequence ID" value="NZ_CBCRWV010000006.1"/>
</dbReference>
<dbReference type="AlphaFoldDB" id="A0A9Q4DKE0"/>
<dbReference type="SUPFAM" id="SSF109854">
    <property type="entry name" value="DinB/YfiT-like putative metalloenzymes"/>
    <property type="match status" value="1"/>
</dbReference>
<dbReference type="PANTHER" id="PTHR37302:SF1">
    <property type="entry name" value="PROTEIN DINB"/>
    <property type="match status" value="1"/>
</dbReference>
<organism evidence="4 5">
    <name type="scientific">Bacillus spizizenii</name>
    <name type="common">Bacillus subtilis subsp. spizizenii</name>
    <dbReference type="NCBI Taxonomy" id="96241"/>
    <lineage>
        <taxon>Bacteria</taxon>
        <taxon>Bacillati</taxon>
        <taxon>Bacillota</taxon>
        <taxon>Bacilli</taxon>
        <taxon>Bacillales</taxon>
        <taxon>Bacillaceae</taxon>
        <taxon>Bacillus</taxon>
    </lineage>
</organism>
<feature type="binding site" evidence="3">
    <location>
        <position position="136"/>
    </location>
    <ligand>
        <name>a divalent metal cation</name>
        <dbReference type="ChEBI" id="CHEBI:60240"/>
    </ligand>
</feature>
<dbReference type="Pfam" id="PF05163">
    <property type="entry name" value="DinB"/>
    <property type="match status" value="1"/>
</dbReference>
<evidence type="ECO:0000256" key="2">
    <source>
        <dbReference type="ARBA" id="ARBA00022723"/>
    </source>
</evidence>
<proteinExistence type="inferred from homology"/>
<protein>
    <submittedName>
        <fullName evidence="4">Damage-inducible protein DinB</fullName>
    </submittedName>
</protein>
<gene>
    <name evidence="4" type="primary">dinB</name>
    <name evidence="4" type="ORF">MOC45_00970</name>
</gene>
<keyword evidence="2 3" id="KW-0479">Metal-binding</keyword>
<dbReference type="Gene3D" id="1.20.120.450">
    <property type="entry name" value="dinb family like domain"/>
    <property type="match status" value="1"/>
</dbReference>
<comment type="similarity">
    <text evidence="1">Belongs to the DinB family.</text>
</comment>
<dbReference type="InterPro" id="IPR007837">
    <property type="entry name" value="DinB"/>
</dbReference>
<evidence type="ECO:0000256" key="3">
    <source>
        <dbReference type="PIRSR" id="PIRSR607837-1"/>
    </source>
</evidence>
<dbReference type="Proteomes" id="UP001070352">
    <property type="component" value="Unassembled WGS sequence"/>
</dbReference>
<feature type="binding site" evidence="3">
    <location>
        <position position="48"/>
    </location>
    <ligand>
        <name>a divalent metal cation</name>
        <dbReference type="ChEBI" id="CHEBI:60240"/>
    </ligand>
</feature>
<dbReference type="GO" id="GO:0046872">
    <property type="term" value="F:metal ion binding"/>
    <property type="evidence" value="ECO:0007669"/>
    <property type="project" value="UniProtKB-KW"/>
</dbReference>
<evidence type="ECO:0000313" key="5">
    <source>
        <dbReference type="Proteomes" id="UP001070352"/>
    </source>
</evidence>